<proteinExistence type="predicted"/>
<evidence type="ECO:0008006" key="4">
    <source>
        <dbReference type="Google" id="ProtNLM"/>
    </source>
</evidence>
<protein>
    <recommendedName>
        <fullName evidence="4">F-box domain-containing protein</fullName>
    </recommendedName>
</protein>
<evidence type="ECO:0000256" key="1">
    <source>
        <dbReference type="SAM" id="MobiDB-lite"/>
    </source>
</evidence>
<dbReference type="Proteomes" id="UP001175226">
    <property type="component" value="Unassembled WGS sequence"/>
</dbReference>
<keyword evidence="3" id="KW-1185">Reference proteome</keyword>
<gene>
    <name evidence="2" type="ORF">EV421DRAFT_737039</name>
</gene>
<name>A0AA39IDY3_9AGAR</name>
<feature type="compositionally biased region" description="Acidic residues" evidence="1">
    <location>
        <begin position="244"/>
        <end position="286"/>
    </location>
</feature>
<feature type="region of interest" description="Disordered" evidence="1">
    <location>
        <begin position="241"/>
        <end position="286"/>
    </location>
</feature>
<sequence length="286" mass="33520">MSPPPPHEIPTDILYEILLQYGVKNLSFLWLNCRPVSRNFKDAVERVFVTKHLKKTWLRVDLGRSDIYVELQFYGLDPTDSARAIFKSYAYQDCLEWEFRNGLSLEFPNVIIQIRHEANDTMLPDFLYEFDPDPPDIEFEVSFDWKGMYNHFFQEQREAQRRLDECYRSIRAEAEVARVPFFQTIRGFRYVAFGVDHIRIGRTVRSERIRRNVLENEGREVSGDDRSGFEKLESKKRLAVLEDPYSDESCVEDDGDEDGDEDEDGEHEDGAEDDTSEEAGSEEDNE</sequence>
<evidence type="ECO:0000313" key="2">
    <source>
        <dbReference type="EMBL" id="KAK0421781.1"/>
    </source>
</evidence>
<organism evidence="2 3">
    <name type="scientific">Armillaria borealis</name>
    <dbReference type="NCBI Taxonomy" id="47425"/>
    <lineage>
        <taxon>Eukaryota</taxon>
        <taxon>Fungi</taxon>
        <taxon>Dikarya</taxon>
        <taxon>Basidiomycota</taxon>
        <taxon>Agaricomycotina</taxon>
        <taxon>Agaricomycetes</taxon>
        <taxon>Agaricomycetidae</taxon>
        <taxon>Agaricales</taxon>
        <taxon>Marasmiineae</taxon>
        <taxon>Physalacriaceae</taxon>
        <taxon>Armillaria</taxon>
    </lineage>
</organism>
<comment type="caution">
    <text evidence="2">The sequence shown here is derived from an EMBL/GenBank/DDBJ whole genome shotgun (WGS) entry which is preliminary data.</text>
</comment>
<reference evidence="2" key="1">
    <citation type="submission" date="2023-06" db="EMBL/GenBank/DDBJ databases">
        <authorList>
            <consortium name="Lawrence Berkeley National Laboratory"/>
            <person name="Ahrendt S."/>
            <person name="Sahu N."/>
            <person name="Indic B."/>
            <person name="Wong-Bajracharya J."/>
            <person name="Merenyi Z."/>
            <person name="Ke H.-M."/>
            <person name="Monk M."/>
            <person name="Kocsube S."/>
            <person name="Drula E."/>
            <person name="Lipzen A."/>
            <person name="Balint B."/>
            <person name="Henrissat B."/>
            <person name="Andreopoulos B."/>
            <person name="Martin F.M."/>
            <person name="Harder C.B."/>
            <person name="Rigling D."/>
            <person name="Ford K.L."/>
            <person name="Foster G.D."/>
            <person name="Pangilinan J."/>
            <person name="Papanicolaou A."/>
            <person name="Barry K."/>
            <person name="LaButti K."/>
            <person name="Viragh M."/>
            <person name="Koriabine M."/>
            <person name="Yan M."/>
            <person name="Riley R."/>
            <person name="Champramary S."/>
            <person name="Plett K.L."/>
            <person name="Tsai I.J."/>
            <person name="Slot J."/>
            <person name="Sipos G."/>
            <person name="Plett J."/>
            <person name="Nagy L.G."/>
            <person name="Grigoriev I.V."/>
        </authorList>
    </citation>
    <scope>NUCLEOTIDE SEQUENCE</scope>
    <source>
        <strain evidence="2">FPL87.14</strain>
    </source>
</reference>
<evidence type="ECO:0000313" key="3">
    <source>
        <dbReference type="Proteomes" id="UP001175226"/>
    </source>
</evidence>
<dbReference type="EMBL" id="JAUEPT010000306">
    <property type="protein sequence ID" value="KAK0421781.1"/>
    <property type="molecule type" value="Genomic_DNA"/>
</dbReference>
<accession>A0AA39IDY3</accession>
<dbReference type="AlphaFoldDB" id="A0AA39IDY3"/>